<sequence length="90" mass="9678">MGGTCMGKGNGLLMDRWLSSGHSVILMTQGVICKRCVIAFRKKQACAKTCCVVTFGLVLGAWVKMRMEKVAAEGLQAGQVSVRRQGRSEG</sequence>
<gene>
    <name evidence="1" type="ORF">D0894_18240</name>
</gene>
<reference evidence="1 2" key="1">
    <citation type="submission" date="2018-08" db="EMBL/GenBank/DDBJ databases">
        <title>Draft genome sequence of the cyanotroph, Pseudomonas monteilii BCN3.</title>
        <authorList>
            <person name="Jones L.B."/>
            <person name="Kunz D.A."/>
        </authorList>
    </citation>
    <scope>NUCLEOTIDE SEQUENCE [LARGE SCALE GENOMIC DNA]</scope>
    <source>
        <strain evidence="1 2">BCN3</strain>
    </source>
</reference>
<dbReference type="EMBL" id="QWLL01000045">
    <property type="protein sequence ID" value="RII76043.1"/>
    <property type="molecule type" value="Genomic_DNA"/>
</dbReference>
<protein>
    <submittedName>
        <fullName evidence="1">Uncharacterized protein</fullName>
    </submittedName>
</protein>
<organism evidence="1 2">
    <name type="scientific">Pseudomonas monteilii</name>
    <dbReference type="NCBI Taxonomy" id="76759"/>
    <lineage>
        <taxon>Bacteria</taxon>
        <taxon>Pseudomonadati</taxon>
        <taxon>Pseudomonadota</taxon>
        <taxon>Gammaproteobacteria</taxon>
        <taxon>Pseudomonadales</taxon>
        <taxon>Pseudomonadaceae</taxon>
        <taxon>Pseudomonas</taxon>
    </lineage>
</organism>
<dbReference type="AlphaFoldDB" id="A0A399M2P0"/>
<accession>A0A399M2P0</accession>
<dbReference type="Proteomes" id="UP000265875">
    <property type="component" value="Unassembled WGS sequence"/>
</dbReference>
<evidence type="ECO:0000313" key="2">
    <source>
        <dbReference type="Proteomes" id="UP000265875"/>
    </source>
</evidence>
<evidence type="ECO:0000313" key="1">
    <source>
        <dbReference type="EMBL" id="RII76043.1"/>
    </source>
</evidence>
<name>A0A399M2P0_9PSED</name>
<comment type="caution">
    <text evidence="1">The sequence shown here is derived from an EMBL/GenBank/DDBJ whole genome shotgun (WGS) entry which is preliminary data.</text>
</comment>
<proteinExistence type="predicted"/>